<dbReference type="Gramene" id="KOM57668">
    <property type="protein sequence ID" value="KOM57668"/>
    <property type="gene ID" value="LR48_Vigan11g070100"/>
</dbReference>
<dbReference type="PANTHER" id="PTHR42735:SF6">
    <property type="entry name" value="SPHINGOSINE-1-PHOSPHATE LYASE 1"/>
    <property type="match status" value="1"/>
</dbReference>
<dbReference type="GO" id="GO:0016020">
    <property type="term" value="C:membrane"/>
    <property type="evidence" value="ECO:0007669"/>
    <property type="project" value="GOC"/>
</dbReference>
<dbReference type="PANTHER" id="PTHR42735">
    <property type="match status" value="1"/>
</dbReference>
<protein>
    <recommendedName>
        <fullName evidence="6">Aminotransferase class V domain-containing protein</fullName>
    </recommendedName>
</protein>
<dbReference type="GO" id="GO:0005783">
    <property type="term" value="C:endoplasmic reticulum"/>
    <property type="evidence" value="ECO:0007669"/>
    <property type="project" value="TreeGrafter"/>
</dbReference>
<organism evidence="4 5">
    <name type="scientific">Phaseolus angularis</name>
    <name type="common">Azuki bean</name>
    <name type="synonym">Vigna angularis</name>
    <dbReference type="NCBI Taxonomy" id="3914"/>
    <lineage>
        <taxon>Eukaryota</taxon>
        <taxon>Viridiplantae</taxon>
        <taxon>Streptophyta</taxon>
        <taxon>Embryophyta</taxon>
        <taxon>Tracheophyta</taxon>
        <taxon>Spermatophyta</taxon>
        <taxon>Magnoliopsida</taxon>
        <taxon>eudicotyledons</taxon>
        <taxon>Gunneridae</taxon>
        <taxon>Pentapetalae</taxon>
        <taxon>rosids</taxon>
        <taxon>fabids</taxon>
        <taxon>Fabales</taxon>
        <taxon>Fabaceae</taxon>
        <taxon>Papilionoideae</taxon>
        <taxon>50 kb inversion clade</taxon>
        <taxon>NPAAA clade</taxon>
        <taxon>indigoferoid/millettioid clade</taxon>
        <taxon>Phaseoleae</taxon>
        <taxon>Vigna</taxon>
    </lineage>
</organism>
<dbReference type="SUPFAM" id="SSF53383">
    <property type="entry name" value="PLP-dependent transferases"/>
    <property type="match status" value="1"/>
</dbReference>
<evidence type="ECO:0008006" key="6">
    <source>
        <dbReference type="Google" id="ProtNLM"/>
    </source>
</evidence>
<evidence type="ECO:0000256" key="3">
    <source>
        <dbReference type="ARBA" id="ARBA00023239"/>
    </source>
</evidence>
<keyword evidence="2" id="KW-0663">Pyridoxal phosphate</keyword>
<dbReference type="Proteomes" id="UP000053144">
    <property type="component" value="Chromosome 11"/>
</dbReference>
<keyword evidence="3" id="KW-0456">Lyase</keyword>
<dbReference type="AlphaFoldDB" id="A0A0L9VRT9"/>
<evidence type="ECO:0000313" key="5">
    <source>
        <dbReference type="Proteomes" id="UP000053144"/>
    </source>
</evidence>
<comment type="cofactor">
    <cofactor evidence="1">
        <name>pyridoxal 5'-phosphate</name>
        <dbReference type="ChEBI" id="CHEBI:597326"/>
    </cofactor>
</comment>
<dbReference type="GO" id="GO:0030149">
    <property type="term" value="P:sphingolipid catabolic process"/>
    <property type="evidence" value="ECO:0007669"/>
    <property type="project" value="TreeGrafter"/>
</dbReference>
<dbReference type="Gene3D" id="3.40.640.10">
    <property type="entry name" value="Type I PLP-dependent aspartate aminotransferase-like (Major domain)"/>
    <property type="match status" value="2"/>
</dbReference>
<dbReference type="InterPro" id="IPR015424">
    <property type="entry name" value="PyrdxlP-dep_Trfase"/>
</dbReference>
<name>A0A0L9VRT9_PHAAN</name>
<reference evidence="5" key="1">
    <citation type="journal article" date="2015" name="Proc. Natl. Acad. Sci. U.S.A.">
        <title>Genome sequencing of adzuki bean (Vigna angularis) provides insight into high starch and low fat accumulation and domestication.</title>
        <authorList>
            <person name="Yang K."/>
            <person name="Tian Z."/>
            <person name="Chen C."/>
            <person name="Luo L."/>
            <person name="Zhao B."/>
            <person name="Wang Z."/>
            <person name="Yu L."/>
            <person name="Li Y."/>
            <person name="Sun Y."/>
            <person name="Li W."/>
            <person name="Chen Y."/>
            <person name="Li Y."/>
            <person name="Zhang Y."/>
            <person name="Ai D."/>
            <person name="Zhao J."/>
            <person name="Shang C."/>
            <person name="Ma Y."/>
            <person name="Wu B."/>
            <person name="Wang M."/>
            <person name="Gao L."/>
            <person name="Sun D."/>
            <person name="Zhang P."/>
            <person name="Guo F."/>
            <person name="Wang W."/>
            <person name="Li Y."/>
            <person name="Wang J."/>
            <person name="Varshney R.K."/>
            <person name="Wang J."/>
            <person name="Ling H.Q."/>
            <person name="Wan P."/>
        </authorList>
    </citation>
    <scope>NUCLEOTIDE SEQUENCE</scope>
    <source>
        <strain evidence="5">cv. Jingnong 6</strain>
    </source>
</reference>
<accession>A0A0L9VRT9</accession>
<proteinExistence type="predicted"/>
<evidence type="ECO:0000313" key="4">
    <source>
        <dbReference type="EMBL" id="KOM57668.1"/>
    </source>
</evidence>
<dbReference type="OMA" id="TAHAAFM"/>
<evidence type="ECO:0000256" key="1">
    <source>
        <dbReference type="ARBA" id="ARBA00001933"/>
    </source>
</evidence>
<dbReference type="GO" id="GO:0008117">
    <property type="term" value="F:sphinganine-1-phosphate aldolase activity"/>
    <property type="evidence" value="ECO:0007669"/>
    <property type="project" value="TreeGrafter"/>
</dbReference>
<dbReference type="InterPro" id="IPR015421">
    <property type="entry name" value="PyrdxlP-dep_Trfase_major"/>
</dbReference>
<evidence type="ECO:0000256" key="2">
    <source>
        <dbReference type="ARBA" id="ARBA00022898"/>
    </source>
</evidence>
<dbReference type="InterPro" id="IPR050477">
    <property type="entry name" value="GrpII_AminoAcid_Decarb"/>
</dbReference>
<dbReference type="EMBL" id="CM003381">
    <property type="protein sequence ID" value="KOM57668.1"/>
    <property type="molecule type" value="Genomic_DNA"/>
</dbReference>
<dbReference type="STRING" id="3914.A0A0L9VRT9"/>
<sequence length="209" mass="22871">MTATLLGSKENNYGGQICGNMTSGRTESILLAVKTSHDYMKSKKGITRPEMIIPLSGNSAYEKVVQYFNIKLWRVPVDKNFQADVKAIRRHINKNTILELGRLASSFGISFHVDLCLGGFVLQFARELGYLIPPYDFSVKGVSSISVDVHKYGLAPKGASIVLYRNHEIRKPKPISVPLSGKVPLSGECASLFFPSAAILPLSGPPVTF</sequence>
<gene>
    <name evidence="4" type="ORF">LR48_Vigan11g070100</name>
</gene>